<keyword evidence="3" id="KW-1185">Reference proteome</keyword>
<dbReference type="AlphaFoldDB" id="A0A852ZGK9"/>
<evidence type="ECO:0000313" key="2">
    <source>
        <dbReference type="EMBL" id="NYH91295.1"/>
    </source>
</evidence>
<keyword evidence="2" id="KW-0560">Oxidoreductase</keyword>
<dbReference type="CDD" id="cd06587">
    <property type="entry name" value="VOC"/>
    <property type="match status" value="1"/>
</dbReference>
<dbReference type="GO" id="GO:0051213">
    <property type="term" value="F:dioxygenase activity"/>
    <property type="evidence" value="ECO:0007669"/>
    <property type="project" value="UniProtKB-KW"/>
</dbReference>
<evidence type="ECO:0000313" key="3">
    <source>
        <dbReference type="Proteomes" id="UP000579605"/>
    </source>
</evidence>
<dbReference type="Pfam" id="PF00903">
    <property type="entry name" value="Glyoxalase"/>
    <property type="match status" value="1"/>
</dbReference>
<dbReference type="Gene3D" id="3.10.180.10">
    <property type="entry name" value="2,3-Dihydroxybiphenyl 1,2-Dioxygenase, domain 1"/>
    <property type="match status" value="1"/>
</dbReference>
<dbReference type="GO" id="GO:0016829">
    <property type="term" value="F:lyase activity"/>
    <property type="evidence" value="ECO:0007669"/>
    <property type="project" value="UniProtKB-KW"/>
</dbReference>
<gene>
    <name evidence="2" type="ORF">F4554_003933</name>
</gene>
<dbReference type="InterPro" id="IPR037523">
    <property type="entry name" value="VOC_core"/>
</dbReference>
<dbReference type="SUPFAM" id="SSF54593">
    <property type="entry name" value="Glyoxalase/Bleomycin resistance protein/Dihydroxybiphenyl dioxygenase"/>
    <property type="match status" value="1"/>
</dbReference>
<dbReference type="PROSITE" id="PS51819">
    <property type="entry name" value="VOC"/>
    <property type="match status" value="1"/>
</dbReference>
<keyword evidence="2" id="KW-0223">Dioxygenase</keyword>
<reference evidence="2 3" key="1">
    <citation type="submission" date="2020-07" db="EMBL/GenBank/DDBJ databases">
        <title>Sequencing the genomes of 1000 actinobacteria strains.</title>
        <authorList>
            <person name="Klenk H.-P."/>
        </authorList>
    </citation>
    <scope>NUCLEOTIDE SEQUENCE [LARGE SCALE GENOMIC DNA]</scope>
    <source>
        <strain evidence="2 3">DSM 18448</strain>
    </source>
</reference>
<dbReference type="InterPro" id="IPR004360">
    <property type="entry name" value="Glyas_Fos-R_dOase_dom"/>
</dbReference>
<sequence length="142" mass="16434">MTRTVFGNHSALRVPRAERDRIRRFYLDVLGCEVTREFDDKDDLRMGDGFFISFLYERGDGREVDEGVSYAAEDVLSDDDFLKAIFLELKTDDVEEMRQKIVDFGVRVLEVPDPHLYFQAPGGQVFRLVGTTEDLSRYEGRP</sequence>
<accession>A0A852ZGK9</accession>
<dbReference type="Proteomes" id="UP000579605">
    <property type="component" value="Unassembled WGS sequence"/>
</dbReference>
<feature type="domain" description="VOC" evidence="1">
    <location>
        <begin position="7"/>
        <end position="142"/>
    </location>
</feature>
<protein>
    <submittedName>
        <fullName evidence="2">Catechol 2,3-dioxygenase-like lactoylglutathione lyase family enzyme</fullName>
    </submittedName>
</protein>
<dbReference type="EMBL" id="JACBZH010000001">
    <property type="protein sequence ID" value="NYH91295.1"/>
    <property type="molecule type" value="Genomic_DNA"/>
</dbReference>
<organism evidence="2 3">
    <name type="scientific">Actinopolymorpha rutila</name>
    <dbReference type="NCBI Taxonomy" id="446787"/>
    <lineage>
        <taxon>Bacteria</taxon>
        <taxon>Bacillati</taxon>
        <taxon>Actinomycetota</taxon>
        <taxon>Actinomycetes</taxon>
        <taxon>Propionibacteriales</taxon>
        <taxon>Actinopolymorphaceae</taxon>
        <taxon>Actinopolymorpha</taxon>
    </lineage>
</organism>
<dbReference type="RefSeq" id="WP_179788896.1">
    <property type="nucleotide sequence ID" value="NZ_BAAARR010000023.1"/>
</dbReference>
<dbReference type="InterPro" id="IPR029068">
    <property type="entry name" value="Glyas_Bleomycin-R_OHBP_Dase"/>
</dbReference>
<name>A0A852ZGK9_9ACTN</name>
<comment type="caution">
    <text evidence="2">The sequence shown here is derived from an EMBL/GenBank/DDBJ whole genome shotgun (WGS) entry which is preliminary data.</text>
</comment>
<keyword evidence="2" id="KW-0456">Lyase</keyword>
<proteinExistence type="predicted"/>
<evidence type="ECO:0000259" key="1">
    <source>
        <dbReference type="PROSITE" id="PS51819"/>
    </source>
</evidence>